<evidence type="ECO:0000313" key="8">
    <source>
        <dbReference type="Proteomes" id="UP000251634"/>
    </source>
</evidence>
<evidence type="ECO:0000256" key="4">
    <source>
        <dbReference type="ARBA" id="ARBA00022989"/>
    </source>
</evidence>
<comment type="caution">
    <text evidence="7">The sequence shown here is derived from an EMBL/GenBank/DDBJ whole genome shotgun (WGS) entry which is preliminary data.</text>
</comment>
<dbReference type="PANTHER" id="PTHR21716">
    <property type="entry name" value="TRANSMEMBRANE PROTEIN"/>
    <property type="match status" value="1"/>
</dbReference>
<evidence type="ECO:0000313" key="7">
    <source>
        <dbReference type="EMBL" id="RAW52419.1"/>
    </source>
</evidence>
<dbReference type="Proteomes" id="UP000251634">
    <property type="component" value="Unassembled WGS sequence"/>
</dbReference>
<name>A0A329TT31_9FIRM</name>
<evidence type="ECO:0000256" key="2">
    <source>
        <dbReference type="ARBA" id="ARBA00009773"/>
    </source>
</evidence>
<reference evidence="7 8" key="1">
    <citation type="submission" date="2018-02" db="EMBL/GenBank/DDBJ databases">
        <title>Complete genome sequencing of Faecalibacterium prausnitzii strains isolated from the human gut.</title>
        <authorList>
            <person name="Fitzgerald B.C."/>
            <person name="Shkoporov A.N."/>
            <person name="Ross P.R."/>
            <person name="Hill C."/>
        </authorList>
    </citation>
    <scope>NUCLEOTIDE SEQUENCE [LARGE SCALE GENOMIC DNA]</scope>
    <source>
        <strain evidence="7 8">APC942/8-14-2</strain>
    </source>
</reference>
<dbReference type="GO" id="GO:0016020">
    <property type="term" value="C:membrane"/>
    <property type="evidence" value="ECO:0007669"/>
    <property type="project" value="UniProtKB-SubCell"/>
</dbReference>
<feature type="transmembrane region" description="Helical" evidence="6">
    <location>
        <begin position="258"/>
        <end position="277"/>
    </location>
</feature>
<dbReference type="Pfam" id="PF01594">
    <property type="entry name" value="AI-2E_transport"/>
    <property type="match status" value="1"/>
</dbReference>
<evidence type="ECO:0000256" key="3">
    <source>
        <dbReference type="ARBA" id="ARBA00022692"/>
    </source>
</evidence>
<dbReference type="PANTHER" id="PTHR21716:SF66">
    <property type="entry name" value="TRANSPORT PROTEIN SLL0063-RELATED"/>
    <property type="match status" value="1"/>
</dbReference>
<comment type="subcellular location">
    <subcellularLocation>
        <location evidence="1">Membrane</location>
        <topology evidence="1">Multi-pass membrane protein</topology>
    </subcellularLocation>
</comment>
<evidence type="ECO:0000256" key="5">
    <source>
        <dbReference type="ARBA" id="ARBA00023136"/>
    </source>
</evidence>
<feature type="transmembrane region" description="Helical" evidence="6">
    <location>
        <begin position="42"/>
        <end position="59"/>
    </location>
</feature>
<accession>A0A329TT31</accession>
<protein>
    <submittedName>
        <fullName evidence="7">AI-2E family transporter</fullName>
    </submittedName>
</protein>
<feature type="transmembrane region" description="Helical" evidence="6">
    <location>
        <begin position="227"/>
        <end position="252"/>
    </location>
</feature>
<keyword evidence="4 6" id="KW-1133">Transmembrane helix</keyword>
<dbReference type="RefSeq" id="WP_112114940.1">
    <property type="nucleotide sequence ID" value="NZ_DAWEON010000042.1"/>
</dbReference>
<evidence type="ECO:0000256" key="1">
    <source>
        <dbReference type="ARBA" id="ARBA00004141"/>
    </source>
</evidence>
<dbReference type="EMBL" id="PRKZ01000001">
    <property type="protein sequence ID" value="RAW52419.1"/>
    <property type="molecule type" value="Genomic_DNA"/>
</dbReference>
<evidence type="ECO:0000256" key="6">
    <source>
        <dbReference type="SAM" id="Phobius"/>
    </source>
</evidence>
<feature type="transmembrane region" description="Helical" evidence="6">
    <location>
        <begin position="327"/>
        <end position="358"/>
    </location>
</feature>
<dbReference type="InterPro" id="IPR002549">
    <property type="entry name" value="AI-2E-like"/>
</dbReference>
<comment type="similarity">
    <text evidence="2">Belongs to the autoinducer-2 exporter (AI-2E) (TC 2.A.86) family.</text>
</comment>
<keyword evidence="3 6" id="KW-0812">Transmembrane</keyword>
<feature type="transmembrane region" description="Helical" evidence="6">
    <location>
        <begin position="284"/>
        <end position="307"/>
    </location>
</feature>
<feature type="transmembrane region" description="Helical" evidence="6">
    <location>
        <begin position="165"/>
        <end position="191"/>
    </location>
</feature>
<keyword evidence="5 6" id="KW-0472">Membrane</keyword>
<gene>
    <name evidence="7" type="ORF">C4N25_03170</name>
</gene>
<proteinExistence type="inferred from homology"/>
<organism evidence="7 8">
    <name type="scientific">Faecalibacterium prausnitzii</name>
    <dbReference type="NCBI Taxonomy" id="853"/>
    <lineage>
        <taxon>Bacteria</taxon>
        <taxon>Bacillati</taxon>
        <taxon>Bacillota</taxon>
        <taxon>Clostridia</taxon>
        <taxon>Eubacteriales</taxon>
        <taxon>Oscillospiraceae</taxon>
        <taxon>Faecalibacterium</taxon>
    </lineage>
</organism>
<sequence length="373" mass="40551">MRSNTKQALLVTVVGVTLFVALLRLSDVLAFAAQLVDLVLPILAGGILALFLSVPMAGLEKRLGRLFAKARKQPSGKALHLLSFLLTLLGVVLVLVLALTLLIPELVQSFHSLYLQIEANIPRWTAYLHAQDPDMGWLMSRLEGIDWEQLLHKVTSGLDTVLVNAAGAVSATVNLVVTASFALIISVYLSLGAQSLGHQARTLVRAYLKPGHAAWVLKFCRLFRQSFANFLTGQCSEAVILGMLMSLAFSLFRIPYGSLVGMLTAICAIIPYVGALLSCVISVFLVLLVDPLLAVRALLVYLAVQFIENQFIYPRVVGKSVGLSPLYTLVAAMIGGKLFGILGILFFIPLTAVVLELVKEDVCRRLRTKETLQ</sequence>
<dbReference type="GO" id="GO:0055085">
    <property type="term" value="P:transmembrane transport"/>
    <property type="evidence" value="ECO:0007669"/>
    <property type="project" value="TreeGrafter"/>
</dbReference>
<dbReference type="AlphaFoldDB" id="A0A329TT31"/>
<feature type="transmembrane region" description="Helical" evidence="6">
    <location>
        <begin position="79"/>
        <end position="103"/>
    </location>
</feature>